<sequence length="82" mass="9545">MINYTVNIDTLKLQIDFEYSDKQRDTMYELARALETSFPFLKVNYNTNPIPNGAYTHTVNTGRTTILELTSGAYKDIYRRTI</sequence>
<evidence type="ECO:0000313" key="1">
    <source>
        <dbReference type="EMBL" id="PRM91326.1"/>
    </source>
</evidence>
<reference evidence="1 2" key="1">
    <citation type="submission" date="2017-09" db="EMBL/GenBank/DDBJ databases">
        <title>Reassesment of A. cryaerophilus.</title>
        <authorList>
            <person name="Perez-Cataluna A."/>
            <person name="Collado L."/>
            <person name="Salgado O."/>
            <person name="Lefinanco V."/>
            <person name="Figueras M.J."/>
        </authorList>
    </citation>
    <scope>NUCLEOTIDE SEQUENCE [LARGE SCALE GENOMIC DNA]</scope>
    <source>
        <strain evidence="1 2">LMG 10210</strain>
    </source>
</reference>
<protein>
    <submittedName>
        <fullName evidence="1">Uncharacterized protein</fullName>
    </submittedName>
</protein>
<comment type="caution">
    <text evidence="1">The sequence shown here is derived from an EMBL/GenBank/DDBJ whole genome shotgun (WGS) entry which is preliminary data.</text>
</comment>
<gene>
    <name evidence="1" type="ORF">CJ673_11575</name>
</gene>
<organism evidence="1 2">
    <name type="scientific">Aliarcobacter cryaerophilus</name>
    <dbReference type="NCBI Taxonomy" id="28198"/>
    <lineage>
        <taxon>Bacteria</taxon>
        <taxon>Pseudomonadati</taxon>
        <taxon>Campylobacterota</taxon>
        <taxon>Epsilonproteobacteria</taxon>
        <taxon>Campylobacterales</taxon>
        <taxon>Arcobacteraceae</taxon>
        <taxon>Aliarcobacter</taxon>
    </lineage>
</organism>
<accession>A0A2S9SXK7</accession>
<feature type="non-terminal residue" evidence="1">
    <location>
        <position position="82"/>
    </location>
</feature>
<evidence type="ECO:0000313" key="2">
    <source>
        <dbReference type="Proteomes" id="UP000238281"/>
    </source>
</evidence>
<dbReference type="AlphaFoldDB" id="A0A2S9SXK7"/>
<name>A0A2S9SXK7_9BACT</name>
<dbReference type="EMBL" id="NXGE01000035">
    <property type="protein sequence ID" value="PRM91326.1"/>
    <property type="molecule type" value="Genomic_DNA"/>
</dbReference>
<dbReference type="RefSeq" id="WP_207797750.1">
    <property type="nucleotide sequence ID" value="NZ_NXGE01000035.1"/>
</dbReference>
<dbReference type="Proteomes" id="UP000238281">
    <property type="component" value="Unassembled WGS sequence"/>
</dbReference>
<proteinExistence type="predicted"/>